<dbReference type="Proteomes" id="UP000255283">
    <property type="component" value="Unassembled WGS sequence"/>
</dbReference>
<evidence type="ECO:0000256" key="6">
    <source>
        <dbReference type="SAM" id="SignalP"/>
    </source>
</evidence>
<dbReference type="InterPro" id="IPR013785">
    <property type="entry name" value="Aldolase_TIM"/>
</dbReference>
<protein>
    <submittedName>
        <fullName evidence="10">Retaining alpha-galactosidase</fullName>
        <ecNumber evidence="10">3.2.1.22</ecNumber>
    </submittedName>
</protein>
<dbReference type="GO" id="GO:0030246">
    <property type="term" value="F:carbohydrate binding"/>
    <property type="evidence" value="ECO:0007669"/>
    <property type="project" value="InterPro"/>
</dbReference>
<dbReference type="InterPro" id="IPR029486">
    <property type="entry name" value="GH97_N"/>
</dbReference>
<keyword evidence="5 10" id="KW-0326">Glycosidase</keyword>
<dbReference type="InterPro" id="IPR052720">
    <property type="entry name" value="Glycosyl_hydrolase_97"/>
</dbReference>
<dbReference type="Gene3D" id="2.70.98.10">
    <property type="match status" value="1"/>
</dbReference>
<keyword evidence="3 10" id="KW-0378">Hydrolase</keyword>
<evidence type="ECO:0000259" key="9">
    <source>
        <dbReference type="Pfam" id="PF14509"/>
    </source>
</evidence>
<dbReference type="AlphaFoldDB" id="A0AAQ1UJR1"/>
<dbReference type="GO" id="GO:0004557">
    <property type="term" value="F:alpha-galactosidase activity"/>
    <property type="evidence" value="ECO:0007669"/>
    <property type="project" value="UniProtKB-EC"/>
</dbReference>
<feature type="domain" description="Glycosyl-hydrolase 97 catalytic" evidence="7">
    <location>
        <begin position="293"/>
        <end position="448"/>
    </location>
</feature>
<evidence type="ECO:0000313" key="10">
    <source>
        <dbReference type="EMBL" id="SUB80781.1"/>
    </source>
</evidence>
<evidence type="ECO:0000256" key="2">
    <source>
        <dbReference type="ARBA" id="ARBA00011245"/>
    </source>
</evidence>
<comment type="subunit">
    <text evidence="2">Monomer.</text>
</comment>
<feature type="domain" description="Glycosyl-hydrolase 97 N-terminal" evidence="8">
    <location>
        <begin position="25"/>
        <end position="272"/>
    </location>
</feature>
<feature type="chain" id="PRO_5042990008" evidence="6">
    <location>
        <begin position="21"/>
        <end position="650"/>
    </location>
</feature>
<dbReference type="Gene3D" id="3.20.20.70">
    <property type="entry name" value="Aldolase class I"/>
    <property type="match status" value="1"/>
</dbReference>
<dbReference type="Pfam" id="PF14508">
    <property type="entry name" value="GH97_N"/>
    <property type="match status" value="1"/>
</dbReference>
<sequence>MKIRTLTILSLALATLGAWGKTYTLTSPDGQTVVTVDDSQNLTWAVDNGRTQVLLPSAIGMTMSDGKHYGTGVKVVGTKTGQDKDCRSMTLRCTGDYNVEFRAYNGAACYRFVNITPKQVNVVNERAEFRFAADYEAFIPYVNDNRAGERYCYSFESYYDEQRLSEMFPDSLAITPLAATLPEGKRAVIMEANQLDYPGMFLKKGEGHSLVAEFAPYPLEEAVNKQASLNLVPTKRADYIARVTGRKFFPWRVVVISTHDTDLLTCDIATKLGPKSRLKDTAWIKPGKVAWDWWNNWNLSGVDFPAGMNTDTYRYYIDFAAANGLEYIIIDEGWSNPEDLLDTSIAIDLPALVGYAADKGVGIILWSSWRNLVQRGPEKMEEVMAHYAKLGIKGFKVDFFDRDDQRVMESACEVAECAARHRLVLDYHGMKPSGLQLAYPNILNFEGVKGLENSKWEPRSDHGPLHDQPRYDCTIPYLRMLPGPLDYTPGAMSNATRDQFFGNNNHPMSQGTRVHQMAMYTIFHAPLQMLADSPTMYMKNQPCTDFIAAVPTVWDETVAIDGRMGDYVVMARRKGDTWWVAAMGDWQPRDITIDLSRLHKVGTKAVVFEDGINADREATDYKRTEKTLRPGEKLTVHLAPGGGWTARIEK</sequence>
<accession>A0AAQ1UJR1</accession>
<dbReference type="SUPFAM" id="SSF51445">
    <property type="entry name" value="(Trans)glycosidases"/>
    <property type="match status" value="1"/>
</dbReference>
<evidence type="ECO:0000256" key="5">
    <source>
        <dbReference type="ARBA" id="ARBA00023295"/>
    </source>
</evidence>
<evidence type="ECO:0000256" key="3">
    <source>
        <dbReference type="ARBA" id="ARBA00022801"/>
    </source>
</evidence>
<dbReference type="EMBL" id="UGTJ01000001">
    <property type="protein sequence ID" value="SUB80781.1"/>
    <property type="molecule type" value="Genomic_DNA"/>
</dbReference>
<dbReference type="PANTHER" id="PTHR35803">
    <property type="entry name" value="GLUCAN 1,4-ALPHA-GLUCOSIDASE SUSB-RELATED"/>
    <property type="match status" value="1"/>
</dbReference>
<evidence type="ECO:0000259" key="7">
    <source>
        <dbReference type="Pfam" id="PF10566"/>
    </source>
</evidence>
<dbReference type="PANTHER" id="PTHR35803:SF2">
    <property type="entry name" value="RETAINING ALPHA-GALACTOSIDASE"/>
    <property type="match status" value="1"/>
</dbReference>
<dbReference type="RefSeq" id="WP_115154049.1">
    <property type="nucleotide sequence ID" value="NZ_DBFWLE010000027.1"/>
</dbReference>
<evidence type="ECO:0000259" key="8">
    <source>
        <dbReference type="Pfam" id="PF14508"/>
    </source>
</evidence>
<keyword evidence="6" id="KW-0732">Signal</keyword>
<dbReference type="InterPro" id="IPR014718">
    <property type="entry name" value="GH-type_carb-bd"/>
</dbReference>
<name>A0AAQ1UJR1_9BACT</name>
<proteinExistence type="predicted"/>
<evidence type="ECO:0000256" key="4">
    <source>
        <dbReference type="ARBA" id="ARBA00022837"/>
    </source>
</evidence>
<comment type="cofactor">
    <cofactor evidence="1">
        <name>Ca(2+)</name>
        <dbReference type="ChEBI" id="CHEBI:29108"/>
    </cofactor>
</comment>
<organism evidence="10 11">
    <name type="scientific">Segatella buccae</name>
    <dbReference type="NCBI Taxonomy" id="28126"/>
    <lineage>
        <taxon>Bacteria</taxon>
        <taxon>Pseudomonadati</taxon>
        <taxon>Bacteroidota</taxon>
        <taxon>Bacteroidia</taxon>
        <taxon>Bacteroidales</taxon>
        <taxon>Prevotellaceae</taxon>
        <taxon>Segatella</taxon>
    </lineage>
</organism>
<gene>
    <name evidence="10" type="ORF">NCTC13063_02078</name>
</gene>
<dbReference type="EC" id="3.2.1.22" evidence="10"/>
<dbReference type="InterPro" id="IPR019563">
    <property type="entry name" value="GH97_catalytic"/>
</dbReference>
<reference evidence="10 11" key="1">
    <citation type="submission" date="2018-06" db="EMBL/GenBank/DDBJ databases">
        <authorList>
            <consortium name="Pathogen Informatics"/>
            <person name="Doyle S."/>
        </authorList>
    </citation>
    <scope>NUCLEOTIDE SEQUENCE [LARGE SCALE GENOMIC DNA]</scope>
    <source>
        <strain evidence="10 11">NCTC13063</strain>
    </source>
</reference>
<feature type="signal peptide" evidence="6">
    <location>
        <begin position="1"/>
        <end position="20"/>
    </location>
</feature>
<dbReference type="Pfam" id="PF14509">
    <property type="entry name" value="GH97_C"/>
    <property type="match status" value="1"/>
</dbReference>
<comment type="caution">
    <text evidence="10">The sequence shown here is derived from an EMBL/GenBank/DDBJ whole genome shotgun (WGS) entry which is preliminary data.</text>
</comment>
<feature type="domain" description="Glycosyl-hydrolase 97 C-terminal oligomerisation" evidence="9">
    <location>
        <begin position="553"/>
        <end position="648"/>
    </location>
</feature>
<dbReference type="Pfam" id="PF10566">
    <property type="entry name" value="Glyco_hydro_97"/>
    <property type="match status" value="1"/>
</dbReference>
<dbReference type="InterPro" id="IPR017853">
    <property type="entry name" value="GH"/>
</dbReference>
<evidence type="ECO:0000256" key="1">
    <source>
        <dbReference type="ARBA" id="ARBA00001913"/>
    </source>
</evidence>
<dbReference type="InterPro" id="IPR013780">
    <property type="entry name" value="Glyco_hydro_b"/>
</dbReference>
<keyword evidence="4" id="KW-0106">Calcium</keyword>
<evidence type="ECO:0000313" key="11">
    <source>
        <dbReference type="Proteomes" id="UP000255283"/>
    </source>
</evidence>
<dbReference type="InterPro" id="IPR029483">
    <property type="entry name" value="GH97_C"/>
</dbReference>
<dbReference type="Gene3D" id="2.60.40.1180">
    <property type="entry name" value="Golgi alpha-mannosidase II"/>
    <property type="match status" value="1"/>
</dbReference>